<comment type="caution">
    <text evidence="2">The sequence shown here is derived from an EMBL/GenBank/DDBJ whole genome shotgun (WGS) entry which is preliminary data.</text>
</comment>
<evidence type="ECO:0000313" key="3">
    <source>
        <dbReference type="Proteomes" id="UP000640725"/>
    </source>
</evidence>
<name>A0ABR9UBF5_9CYAN</name>
<accession>A0ABR9UBF5</accession>
<keyword evidence="1" id="KW-0472">Membrane</keyword>
<organism evidence="2 3">
    <name type="scientific">Planktothrix mougeotii LEGE 06226</name>
    <dbReference type="NCBI Taxonomy" id="1828728"/>
    <lineage>
        <taxon>Bacteria</taxon>
        <taxon>Bacillati</taxon>
        <taxon>Cyanobacteriota</taxon>
        <taxon>Cyanophyceae</taxon>
        <taxon>Oscillatoriophycideae</taxon>
        <taxon>Oscillatoriales</taxon>
        <taxon>Microcoleaceae</taxon>
        <taxon>Planktothrix</taxon>
    </lineage>
</organism>
<gene>
    <name evidence="2" type="ORF">IQ236_07820</name>
</gene>
<protein>
    <recommendedName>
        <fullName evidence="4">DUF732 domain-containing protein</fullName>
    </recommendedName>
</protein>
<keyword evidence="1" id="KW-1133">Transmembrane helix</keyword>
<feature type="transmembrane region" description="Helical" evidence="1">
    <location>
        <begin position="7"/>
        <end position="28"/>
    </location>
</feature>
<dbReference type="Proteomes" id="UP000640725">
    <property type="component" value="Unassembled WGS sequence"/>
</dbReference>
<dbReference type="EMBL" id="JADEWU010000012">
    <property type="protein sequence ID" value="MBE9143131.1"/>
    <property type="molecule type" value="Genomic_DNA"/>
</dbReference>
<evidence type="ECO:0008006" key="4">
    <source>
        <dbReference type="Google" id="ProtNLM"/>
    </source>
</evidence>
<keyword evidence="3" id="KW-1185">Reference proteome</keyword>
<sequence length="176" mass="19514">MFHSVKIISVMIINMITLGILQNSVLALTTSSELPTSSLTSRYFSLSSLRGSKTSNISDSLLADNSAASLGREIDFKALSALSSPREAALYQYYTDSGIPLWKHLSDEQKYQFAQSICNYQGSGNLLFMIINRLGGNPYKDSIQGSAIMLASMHTLCPDRYRQEIRNAQDNLLNNF</sequence>
<evidence type="ECO:0000256" key="1">
    <source>
        <dbReference type="SAM" id="Phobius"/>
    </source>
</evidence>
<evidence type="ECO:0000313" key="2">
    <source>
        <dbReference type="EMBL" id="MBE9143131.1"/>
    </source>
</evidence>
<proteinExistence type="predicted"/>
<dbReference type="RefSeq" id="WP_193868747.1">
    <property type="nucleotide sequence ID" value="NZ_JADEWU010000012.1"/>
</dbReference>
<keyword evidence="1" id="KW-0812">Transmembrane</keyword>
<reference evidence="2 3" key="1">
    <citation type="submission" date="2020-10" db="EMBL/GenBank/DDBJ databases">
        <authorList>
            <person name="Castelo-Branco R."/>
            <person name="Eusebio N."/>
            <person name="Adriana R."/>
            <person name="Vieira A."/>
            <person name="Brugerolle De Fraissinette N."/>
            <person name="Rezende De Castro R."/>
            <person name="Schneider M.P."/>
            <person name="Vasconcelos V."/>
            <person name="Leao P.N."/>
        </authorList>
    </citation>
    <scope>NUCLEOTIDE SEQUENCE [LARGE SCALE GENOMIC DNA]</scope>
    <source>
        <strain evidence="2 3">LEGE 06226</strain>
    </source>
</reference>